<gene>
    <name evidence="3" type="ORF">MG293_008791</name>
</gene>
<dbReference type="InterPro" id="IPR000195">
    <property type="entry name" value="Rab-GAP-TBC_dom"/>
</dbReference>
<keyword evidence="4" id="KW-1185">Reference proteome</keyword>
<dbReference type="Pfam" id="PF00566">
    <property type="entry name" value="RabGAP-TBC"/>
    <property type="match status" value="2"/>
</dbReference>
<protein>
    <recommendedName>
        <fullName evidence="2">Rab-GAP TBC domain-containing protein</fullName>
    </recommendedName>
</protein>
<dbReference type="InterPro" id="IPR035969">
    <property type="entry name" value="Rab-GAP_TBC_sf"/>
</dbReference>
<comment type="caution">
    <text evidence="3">The sequence shown here is derived from an EMBL/GenBank/DDBJ whole genome shotgun (WGS) entry which is preliminary data.</text>
</comment>
<feature type="domain" description="Rab-GAP TBC" evidence="2">
    <location>
        <begin position="97"/>
        <end position="170"/>
    </location>
</feature>
<dbReference type="InterPro" id="IPR050302">
    <property type="entry name" value="Rab_GAP_TBC_domain"/>
</dbReference>
<reference evidence="3" key="1">
    <citation type="submission" date="2022-03" db="EMBL/GenBank/DDBJ databases">
        <title>Genomic analyses of argali, domestic sheep and their hybrids provide insights into chromosomal evolution, heterosis and genetic basis of agronomic traits.</title>
        <authorList>
            <person name="Li M."/>
        </authorList>
    </citation>
    <scope>NUCLEOTIDE SEQUENCE</scope>
    <source>
        <strain evidence="3">CAU-MHL-2022a</strain>
        <tissue evidence="3">Skin</tissue>
    </source>
</reference>
<organism evidence="3 4">
    <name type="scientific">Ovis ammon polii</name>
    <dbReference type="NCBI Taxonomy" id="230172"/>
    <lineage>
        <taxon>Eukaryota</taxon>
        <taxon>Metazoa</taxon>
        <taxon>Chordata</taxon>
        <taxon>Craniata</taxon>
        <taxon>Vertebrata</taxon>
        <taxon>Euteleostomi</taxon>
        <taxon>Mammalia</taxon>
        <taxon>Eutheria</taxon>
        <taxon>Laurasiatheria</taxon>
        <taxon>Artiodactyla</taxon>
        <taxon>Ruminantia</taxon>
        <taxon>Pecora</taxon>
        <taxon>Bovidae</taxon>
        <taxon>Caprinae</taxon>
        <taxon>Ovis</taxon>
    </lineage>
</organism>
<feature type="domain" description="Rab-GAP TBC" evidence="2">
    <location>
        <begin position="16"/>
        <end position="72"/>
    </location>
</feature>
<dbReference type="Proteomes" id="UP001214576">
    <property type="component" value="Unassembled WGS sequence"/>
</dbReference>
<feature type="compositionally biased region" description="Pro residues" evidence="1">
    <location>
        <begin position="255"/>
        <end position="266"/>
    </location>
</feature>
<accession>A0AAD4UBM7</accession>
<proteinExistence type="predicted"/>
<sequence>MEKLETLLALEREEIITKYEQEVGYFQGMNEVVAVLLMFLNEDDTFWRLFQLMTDEKHVMRNSQENLPSLSIQGFSICDLSTQSMCQRVSMGIPPPVRGQAWSLLWDLEKVKAENIRKYQRIKERARRCGPDVKHRDVDVNRTFRNNLFFWERQQALFHVLVAYSMYDSENICTPRPCPFQGAFLLVTNQEHPGAEVGLSGGDREASMWVLHTRLALAGEQMSVGIYTPTWSMQCFINQSLPGPPPGPHDRPDSVTPPRPRQPAPPSLLKTAPLGPGHPSCPEAAEASIPPMSDQYQHSHDGARTAPQELRQDPTQPHDPLSSVSIGSLDVQGPPEDEVTVSTGTPRSPEASSMPCFFTLSFLEDGPYPYPHIAQVPDSKGPEFGLQESRGCVSTPQPGL</sequence>
<dbReference type="PANTHER" id="PTHR47219:SF25">
    <property type="entry name" value="RAB-GAP TBC DOMAIN-CONTAINING PROTEIN"/>
    <property type="match status" value="1"/>
</dbReference>
<name>A0AAD4UBM7_OVIAM</name>
<evidence type="ECO:0000259" key="2">
    <source>
        <dbReference type="Pfam" id="PF00566"/>
    </source>
</evidence>
<evidence type="ECO:0000313" key="4">
    <source>
        <dbReference type="Proteomes" id="UP001214576"/>
    </source>
</evidence>
<feature type="region of interest" description="Disordered" evidence="1">
    <location>
        <begin position="379"/>
        <end position="400"/>
    </location>
</feature>
<evidence type="ECO:0000313" key="3">
    <source>
        <dbReference type="EMBL" id="KAI4541649.1"/>
    </source>
</evidence>
<dbReference type="GO" id="GO:0005096">
    <property type="term" value="F:GTPase activator activity"/>
    <property type="evidence" value="ECO:0007669"/>
    <property type="project" value="TreeGrafter"/>
</dbReference>
<evidence type="ECO:0000256" key="1">
    <source>
        <dbReference type="SAM" id="MobiDB-lite"/>
    </source>
</evidence>
<dbReference type="SUPFAM" id="SSF47923">
    <property type="entry name" value="Ypt/Rab-GAP domain of gyp1p"/>
    <property type="match status" value="2"/>
</dbReference>
<feature type="region of interest" description="Disordered" evidence="1">
    <location>
        <begin position="238"/>
        <end position="353"/>
    </location>
</feature>
<dbReference type="Gene3D" id="1.10.8.270">
    <property type="entry name" value="putative rabgap domain of human tbc1 domain family member 14 like domains"/>
    <property type="match status" value="2"/>
</dbReference>
<dbReference type="PANTHER" id="PTHR47219">
    <property type="entry name" value="RAB GTPASE-ACTIVATING PROTEIN 1-LIKE"/>
    <property type="match status" value="1"/>
</dbReference>
<dbReference type="GO" id="GO:0031267">
    <property type="term" value="F:small GTPase binding"/>
    <property type="evidence" value="ECO:0007669"/>
    <property type="project" value="TreeGrafter"/>
</dbReference>
<dbReference type="EMBL" id="JAKZEL010000008">
    <property type="protein sequence ID" value="KAI4541649.1"/>
    <property type="molecule type" value="Genomic_DNA"/>
</dbReference>
<dbReference type="AlphaFoldDB" id="A0AAD4UBM7"/>